<comment type="catalytic activity">
    <reaction evidence="1">
        <text>ATP + protein L-histidine = ADP + protein N-phospho-L-histidine.</text>
        <dbReference type="EC" id="2.7.13.3"/>
    </reaction>
</comment>
<dbReference type="NCBIfam" id="TIGR00229">
    <property type="entry name" value="sensory_box"/>
    <property type="match status" value="1"/>
</dbReference>
<dbReference type="SMART" id="SM00086">
    <property type="entry name" value="PAC"/>
    <property type="match status" value="1"/>
</dbReference>
<evidence type="ECO:0000256" key="1">
    <source>
        <dbReference type="ARBA" id="ARBA00000085"/>
    </source>
</evidence>
<feature type="domain" description="Histidine kinase" evidence="6">
    <location>
        <begin position="200"/>
        <end position="415"/>
    </location>
</feature>
<dbReference type="InterPro" id="IPR035965">
    <property type="entry name" value="PAS-like_dom_sf"/>
</dbReference>
<evidence type="ECO:0000259" key="7">
    <source>
        <dbReference type="PROSITE" id="PS50113"/>
    </source>
</evidence>
<dbReference type="InterPro" id="IPR003661">
    <property type="entry name" value="HisK_dim/P_dom"/>
</dbReference>
<dbReference type="SUPFAM" id="SSF47384">
    <property type="entry name" value="Homodimeric domain of signal transducing histidine kinase"/>
    <property type="match status" value="1"/>
</dbReference>
<evidence type="ECO:0000313" key="9">
    <source>
        <dbReference type="Proteomes" id="UP000001025"/>
    </source>
</evidence>
<reference evidence="8 9" key="1">
    <citation type="journal article" date="2003" name="Proc. Natl. Acad. Sci. U.S.A.">
        <title>Complete genome sequence of the marine planctomycete Pirellula sp. strain 1.</title>
        <authorList>
            <person name="Gloeckner F.O."/>
            <person name="Kube M."/>
            <person name="Bauer M."/>
            <person name="Teeling H."/>
            <person name="Lombardot T."/>
            <person name="Ludwig W."/>
            <person name="Gade D."/>
            <person name="Beck A."/>
            <person name="Borzym K."/>
            <person name="Heitmann K."/>
            <person name="Rabus R."/>
            <person name="Schlesner H."/>
            <person name="Amann R."/>
            <person name="Reinhardt R."/>
        </authorList>
    </citation>
    <scope>NUCLEOTIDE SEQUENCE [LARGE SCALE GENOMIC DNA]</scope>
    <source>
        <strain evidence="9">DSM 10527 / NCIMB 13988 / SH1</strain>
    </source>
</reference>
<dbReference type="SMART" id="SM00388">
    <property type="entry name" value="HisKA"/>
    <property type="match status" value="1"/>
</dbReference>
<dbReference type="PROSITE" id="PS50113">
    <property type="entry name" value="PAC"/>
    <property type="match status" value="1"/>
</dbReference>
<keyword evidence="3" id="KW-0597">Phosphoprotein</keyword>
<dbReference type="EnsemblBacteria" id="CAD72374">
    <property type="protein sequence ID" value="CAD72374"/>
    <property type="gene ID" value="RB2008"/>
</dbReference>
<dbReference type="Pfam" id="PF02518">
    <property type="entry name" value="HATPase_c"/>
    <property type="match status" value="1"/>
</dbReference>
<dbReference type="KEGG" id="rba:RB2008"/>
<evidence type="ECO:0000256" key="5">
    <source>
        <dbReference type="ARBA" id="ARBA00022777"/>
    </source>
</evidence>
<dbReference type="InterPro" id="IPR013655">
    <property type="entry name" value="PAS_fold_3"/>
</dbReference>
<dbReference type="SUPFAM" id="SSF55874">
    <property type="entry name" value="ATPase domain of HSP90 chaperone/DNA topoisomerase II/histidine kinase"/>
    <property type="match status" value="1"/>
</dbReference>
<dbReference type="InterPro" id="IPR036890">
    <property type="entry name" value="HATPase_C_sf"/>
</dbReference>
<dbReference type="InterPro" id="IPR000700">
    <property type="entry name" value="PAS-assoc_C"/>
</dbReference>
<gene>
    <name evidence="8" type="ordered locus">RB2008</name>
</gene>
<dbReference type="Proteomes" id="UP000001025">
    <property type="component" value="Chromosome"/>
</dbReference>
<keyword evidence="4 8" id="KW-0808">Transferase</keyword>
<dbReference type="OrthoDB" id="231918at2"/>
<feature type="domain" description="PAC" evidence="7">
    <location>
        <begin position="123"/>
        <end position="175"/>
    </location>
</feature>
<dbReference type="InterPro" id="IPR001610">
    <property type="entry name" value="PAC"/>
</dbReference>
<dbReference type="InterPro" id="IPR000014">
    <property type="entry name" value="PAS"/>
</dbReference>
<dbReference type="EMBL" id="BX294136">
    <property type="protein sequence ID" value="CAD72374.1"/>
    <property type="molecule type" value="Genomic_DNA"/>
</dbReference>
<dbReference type="InterPro" id="IPR005467">
    <property type="entry name" value="His_kinase_dom"/>
</dbReference>
<dbReference type="PROSITE" id="PS50109">
    <property type="entry name" value="HIS_KIN"/>
    <property type="match status" value="1"/>
</dbReference>
<dbReference type="Pfam" id="PF00512">
    <property type="entry name" value="HisKA"/>
    <property type="match status" value="1"/>
</dbReference>
<evidence type="ECO:0000256" key="2">
    <source>
        <dbReference type="ARBA" id="ARBA00012438"/>
    </source>
</evidence>
<evidence type="ECO:0000313" key="8">
    <source>
        <dbReference type="EMBL" id="CAD72374.1"/>
    </source>
</evidence>
<dbReference type="InterPro" id="IPR004358">
    <property type="entry name" value="Sig_transdc_His_kin-like_C"/>
</dbReference>
<dbReference type="EC" id="2.7.13.3" evidence="2"/>
<keyword evidence="9" id="KW-1185">Reference proteome</keyword>
<dbReference type="InParanoid" id="Q7UWI9"/>
<dbReference type="CDD" id="cd00082">
    <property type="entry name" value="HisKA"/>
    <property type="match status" value="1"/>
</dbReference>
<dbReference type="SMART" id="SM00387">
    <property type="entry name" value="HATPase_c"/>
    <property type="match status" value="1"/>
</dbReference>
<dbReference type="HOGENOM" id="CLU_000445_114_71_0"/>
<organism evidence="8 9">
    <name type="scientific">Rhodopirellula baltica (strain DSM 10527 / NCIMB 13988 / SH1)</name>
    <dbReference type="NCBI Taxonomy" id="243090"/>
    <lineage>
        <taxon>Bacteria</taxon>
        <taxon>Pseudomonadati</taxon>
        <taxon>Planctomycetota</taxon>
        <taxon>Planctomycetia</taxon>
        <taxon>Pirellulales</taxon>
        <taxon>Pirellulaceae</taxon>
        <taxon>Rhodopirellula</taxon>
    </lineage>
</organism>
<evidence type="ECO:0000259" key="6">
    <source>
        <dbReference type="PROSITE" id="PS50109"/>
    </source>
</evidence>
<dbReference type="InterPro" id="IPR003594">
    <property type="entry name" value="HATPase_dom"/>
</dbReference>
<dbReference type="eggNOG" id="COG2202">
    <property type="taxonomic scope" value="Bacteria"/>
</dbReference>
<evidence type="ECO:0000256" key="4">
    <source>
        <dbReference type="ARBA" id="ARBA00022679"/>
    </source>
</evidence>
<dbReference type="CDD" id="cd00130">
    <property type="entry name" value="PAS"/>
    <property type="match status" value="1"/>
</dbReference>
<dbReference type="SUPFAM" id="SSF55785">
    <property type="entry name" value="PYP-like sensor domain (PAS domain)"/>
    <property type="match status" value="1"/>
</dbReference>
<dbReference type="Gene3D" id="1.10.287.130">
    <property type="match status" value="1"/>
</dbReference>
<dbReference type="PANTHER" id="PTHR43304">
    <property type="entry name" value="PHYTOCHROME-LIKE PROTEIN CPH1"/>
    <property type="match status" value="1"/>
</dbReference>
<dbReference type="Gene3D" id="3.30.450.20">
    <property type="entry name" value="PAS domain"/>
    <property type="match status" value="1"/>
</dbReference>
<dbReference type="InterPro" id="IPR052162">
    <property type="entry name" value="Sensor_kinase/Photoreceptor"/>
</dbReference>
<proteinExistence type="predicted"/>
<dbReference type="eggNOG" id="COG4251">
    <property type="taxonomic scope" value="Bacteria"/>
</dbReference>
<dbReference type="GO" id="GO:0000155">
    <property type="term" value="F:phosphorelay sensor kinase activity"/>
    <property type="evidence" value="ECO:0007669"/>
    <property type="project" value="InterPro"/>
</dbReference>
<dbReference type="Gene3D" id="3.30.565.10">
    <property type="entry name" value="Histidine kinase-like ATPase, C-terminal domain"/>
    <property type="match status" value="1"/>
</dbReference>
<evidence type="ECO:0000256" key="3">
    <source>
        <dbReference type="ARBA" id="ARBA00022553"/>
    </source>
</evidence>
<dbReference type="Pfam" id="PF08447">
    <property type="entry name" value="PAS_3"/>
    <property type="match status" value="1"/>
</dbReference>
<dbReference type="PRINTS" id="PR00344">
    <property type="entry name" value="BCTRLSENSOR"/>
</dbReference>
<dbReference type="PATRIC" id="fig|243090.15.peg.915"/>
<protein>
    <recommendedName>
        <fullName evidence="2">histidine kinase</fullName>
        <ecNumber evidence="2">2.7.13.3</ecNumber>
    </recommendedName>
</protein>
<dbReference type="AlphaFoldDB" id="Q7UWI9"/>
<keyword evidence="5 8" id="KW-0418">Kinase</keyword>
<dbReference type="CDD" id="cd00075">
    <property type="entry name" value="HATPase"/>
    <property type="match status" value="1"/>
</dbReference>
<sequence length="452" mass="50796">MNHSCRQITRFGNARQNQRSEQLWPIVGQRCDTFSTMTTDIEKQLIETNLRFRIATRTAKLGYWVFDVKSSHVEVSEELLNQLGLPPDYKWTLQSWKDRLHPDDYDRAITQLATVTDGQPTEYFNVFRLQHSNGGYRWVESIGDFIYDDNGDLVRMIGTHQDITRRIEIEQALDAALENSIRMNESLQRSNQELEQFAYVASHDLRSPLRGLQNLTAWIREDMEEAGQEVPESVLEHCSTMGKQIARMQSLLDGLLAYARIDQTYTSTEPVDLNQIVSEAIAFVEAPEDFEVRLESELPTIIGNSSPVMRVMVNLIDNAVKHHPGPSGTIVIRGGVAEDGTAEVIVEDDGRGIPEEHRERVFRMFETLKNDRASGKGGMGLAMVRKLVLSCGGTIRFDASPLGGAAAITHWPTDASQAKHKKSPELTHRLLEVITGSTDPTDVESTESTNGQ</sequence>
<dbReference type="InterPro" id="IPR036097">
    <property type="entry name" value="HisK_dim/P_sf"/>
</dbReference>
<dbReference type="PANTHER" id="PTHR43304:SF1">
    <property type="entry name" value="PAC DOMAIN-CONTAINING PROTEIN"/>
    <property type="match status" value="1"/>
</dbReference>
<name>Q7UWI9_RHOBA</name>
<dbReference type="STRING" id="243090.RB2008"/>
<accession>Q7UWI9</accession>